<keyword evidence="2" id="KW-1185">Reference proteome</keyword>
<proteinExistence type="predicted"/>
<evidence type="ECO:0000313" key="1">
    <source>
        <dbReference type="EMBL" id="SMC42818.1"/>
    </source>
</evidence>
<dbReference type="EMBL" id="FWXZ01000001">
    <property type="protein sequence ID" value="SMC42818.1"/>
    <property type="molecule type" value="Genomic_DNA"/>
</dbReference>
<comment type="caution">
    <text evidence="1">The sequence shown here is derived from an EMBL/GenBank/DDBJ whole genome shotgun (WGS) entry which is preliminary data.</text>
</comment>
<organism evidence="1 2">
    <name type="scientific">Aristaeella lactis</name>
    <dbReference type="NCBI Taxonomy" id="3046383"/>
    <lineage>
        <taxon>Bacteria</taxon>
        <taxon>Bacillati</taxon>
        <taxon>Bacillota</taxon>
        <taxon>Clostridia</taxon>
        <taxon>Eubacteriales</taxon>
        <taxon>Aristaeellaceae</taxon>
        <taxon>Aristaeella</taxon>
    </lineage>
</organism>
<protein>
    <submittedName>
        <fullName evidence="1">Uncharacterized protein</fullName>
    </submittedName>
</protein>
<evidence type="ECO:0000313" key="2">
    <source>
        <dbReference type="Proteomes" id="UP000192328"/>
    </source>
</evidence>
<gene>
    <name evidence="1" type="ORF">SAMN06297397_0894</name>
</gene>
<dbReference type="Proteomes" id="UP000192328">
    <property type="component" value="Unassembled WGS sequence"/>
</dbReference>
<name>A0AC61PJ83_9FIRM</name>
<sequence length="62" mass="6475">MSTYEKPKVEVIKLDKDVSFMTESVQTITGGGQNASGFQPGPAFPPTQTGGASGQNVQGFEP</sequence>
<reference evidence="1" key="1">
    <citation type="submission" date="2017-04" db="EMBL/GenBank/DDBJ databases">
        <authorList>
            <person name="Varghese N."/>
            <person name="Submissions S."/>
        </authorList>
    </citation>
    <scope>NUCLEOTIDE SEQUENCE</scope>
    <source>
        <strain evidence="1">WTE2008</strain>
    </source>
</reference>
<accession>A0AC61PJ83</accession>